<feature type="transmembrane region" description="Helical" evidence="1">
    <location>
        <begin position="152"/>
        <end position="172"/>
    </location>
</feature>
<reference evidence="2 3" key="1">
    <citation type="submission" date="2018-06" db="EMBL/GenBank/DDBJ databases">
        <authorList>
            <consortium name="Pathogen Informatics"/>
            <person name="Doyle S."/>
        </authorList>
    </citation>
    <scope>NUCLEOTIDE SEQUENCE [LARGE SCALE GENOMIC DNA]</scope>
    <source>
        <strain evidence="2 3">NCTC11179</strain>
    </source>
</reference>
<keyword evidence="1" id="KW-1133">Transmembrane helix</keyword>
<feature type="transmembrane region" description="Helical" evidence="1">
    <location>
        <begin position="91"/>
        <end position="110"/>
    </location>
</feature>
<evidence type="ECO:0008006" key="4">
    <source>
        <dbReference type="Google" id="ProtNLM"/>
    </source>
</evidence>
<gene>
    <name evidence="2" type="ORF">NCTC11179_00324</name>
</gene>
<feature type="transmembrane region" description="Helical" evidence="1">
    <location>
        <begin position="184"/>
        <end position="206"/>
    </location>
</feature>
<proteinExistence type="predicted"/>
<keyword evidence="1" id="KW-0812">Transmembrane</keyword>
<organism evidence="2 3">
    <name type="scientific">Myroides odoratus</name>
    <name type="common">Flavobacterium odoratum</name>
    <dbReference type="NCBI Taxonomy" id="256"/>
    <lineage>
        <taxon>Bacteria</taxon>
        <taxon>Pseudomonadati</taxon>
        <taxon>Bacteroidota</taxon>
        <taxon>Flavobacteriia</taxon>
        <taxon>Flavobacteriales</taxon>
        <taxon>Flavobacteriaceae</taxon>
        <taxon>Myroides</taxon>
    </lineage>
</organism>
<dbReference type="AlphaFoldDB" id="A0A378RKV6"/>
<evidence type="ECO:0000256" key="1">
    <source>
        <dbReference type="SAM" id="Phobius"/>
    </source>
</evidence>
<accession>A0A378RKV6</accession>
<feature type="transmembrane region" description="Helical" evidence="1">
    <location>
        <begin position="63"/>
        <end position="84"/>
    </location>
</feature>
<dbReference type="Proteomes" id="UP000255024">
    <property type="component" value="Unassembled WGS sequence"/>
</dbReference>
<keyword evidence="3" id="KW-1185">Reference proteome</keyword>
<feature type="transmembrane region" description="Helical" evidence="1">
    <location>
        <begin position="6"/>
        <end position="26"/>
    </location>
</feature>
<sequence>MTIFDFVTYITSLFPVILGILILYAGTKVPFNAVKLALLGYLMTSLGFYFIGEFLGKNYHNNLVLIPIFGVVELAWFSLIYYLITSNKLYFLINIPSFICLIYELNTINFYELEQVVSYTRFVSTLSLLLLALLYCFTLLKNRWKTYLPSLFLFNAALLIYASFTCLYYLPLNLLLNGKSESKFLLWFINIIITLLFYIIITNVLCRTSGKEKIPS</sequence>
<evidence type="ECO:0000313" key="2">
    <source>
        <dbReference type="EMBL" id="STZ26797.1"/>
    </source>
</evidence>
<name>A0A378RKV6_MYROD</name>
<feature type="transmembrane region" description="Helical" evidence="1">
    <location>
        <begin position="33"/>
        <end position="51"/>
    </location>
</feature>
<protein>
    <recommendedName>
        <fullName evidence="4">YhhN-like protein</fullName>
    </recommendedName>
</protein>
<evidence type="ECO:0000313" key="3">
    <source>
        <dbReference type="Proteomes" id="UP000255024"/>
    </source>
</evidence>
<dbReference type="EMBL" id="UGQL01000001">
    <property type="protein sequence ID" value="STZ26797.1"/>
    <property type="molecule type" value="Genomic_DNA"/>
</dbReference>
<keyword evidence="1" id="KW-0472">Membrane</keyword>
<feature type="transmembrane region" description="Helical" evidence="1">
    <location>
        <begin position="122"/>
        <end position="140"/>
    </location>
</feature>